<dbReference type="AlphaFoldDB" id="A0A0A3IUQ1"/>
<dbReference type="RefSeq" id="WP_036150526.1">
    <property type="nucleotide sequence ID" value="NZ_AVCX01000023.1"/>
</dbReference>
<evidence type="ECO:0000313" key="2">
    <source>
        <dbReference type="Proteomes" id="UP000030437"/>
    </source>
</evidence>
<dbReference type="STRING" id="1220589.CD32_01780"/>
<accession>A0A0A3IUQ1</accession>
<gene>
    <name evidence="1" type="ORF">CD32_01780</name>
</gene>
<name>A0A0A3IUQ1_9BACI</name>
<sequence length="89" mass="9963">MLELTKKRKVTTRRNHECFGCGAAIEKGTQAIYVTGKEDGAHVNFHLHVDCHLKACKQKLYEQGFEKGSLNALDVSLQNFSVANVELPF</sequence>
<reference evidence="1 2" key="1">
    <citation type="submission" date="2014-02" db="EMBL/GenBank/DDBJ databases">
        <title>Draft genome sequence of Lysinibacillus odysseyi NBRC 100172.</title>
        <authorList>
            <person name="Zhang F."/>
            <person name="Wang G."/>
            <person name="Zhang L."/>
        </authorList>
    </citation>
    <scope>NUCLEOTIDE SEQUENCE [LARGE SCALE GENOMIC DNA]</scope>
    <source>
        <strain evidence="1 2">NBRC 100172</strain>
    </source>
</reference>
<dbReference type="EMBL" id="JPVP01000040">
    <property type="protein sequence ID" value="KGR88416.1"/>
    <property type="molecule type" value="Genomic_DNA"/>
</dbReference>
<organism evidence="1 2">
    <name type="scientific">Lysinibacillus odysseyi 34hs-1 = NBRC 100172</name>
    <dbReference type="NCBI Taxonomy" id="1220589"/>
    <lineage>
        <taxon>Bacteria</taxon>
        <taxon>Bacillati</taxon>
        <taxon>Bacillota</taxon>
        <taxon>Bacilli</taxon>
        <taxon>Bacillales</taxon>
        <taxon>Bacillaceae</taxon>
        <taxon>Lysinibacillus</taxon>
    </lineage>
</organism>
<dbReference type="Proteomes" id="UP000030437">
    <property type="component" value="Unassembled WGS sequence"/>
</dbReference>
<keyword evidence="2" id="KW-1185">Reference proteome</keyword>
<protein>
    <submittedName>
        <fullName evidence="1">Uncharacterized protein</fullName>
    </submittedName>
</protein>
<proteinExistence type="predicted"/>
<evidence type="ECO:0000313" key="1">
    <source>
        <dbReference type="EMBL" id="KGR88416.1"/>
    </source>
</evidence>
<dbReference type="eggNOG" id="ENOG502ZHIA">
    <property type="taxonomic scope" value="Bacteria"/>
</dbReference>
<dbReference type="OrthoDB" id="2909032at2"/>
<comment type="caution">
    <text evidence="1">The sequence shown here is derived from an EMBL/GenBank/DDBJ whole genome shotgun (WGS) entry which is preliminary data.</text>
</comment>